<dbReference type="KEGG" id="gms:SOIL9_09520"/>
<reference evidence="2 3" key="1">
    <citation type="submission" date="2019-05" db="EMBL/GenBank/DDBJ databases">
        <authorList>
            <consortium name="Science for Life Laboratories"/>
        </authorList>
    </citation>
    <scope>NUCLEOTIDE SEQUENCE [LARGE SCALE GENOMIC DNA]</scope>
    <source>
        <strain evidence="2">Soil9</strain>
    </source>
</reference>
<feature type="compositionally biased region" description="Pro residues" evidence="1">
    <location>
        <begin position="248"/>
        <end position="258"/>
    </location>
</feature>
<evidence type="ECO:0000313" key="3">
    <source>
        <dbReference type="Proteomes" id="UP000464178"/>
    </source>
</evidence>
<feature type="region of interest" description="Disordered" evidence="1">
    <location>
        <begin position="348"/>
        <end position="399"/>
    </location>
</feature>
<feature type="region of interest" description="Disordered" evidence="1">
    <location>
        <begin position="186"/>
        <end position="319"/>
    </location>
</feature>
<sequence>MRVAGDPRPSPTAAMILPPEAHGLVQVLAFHFTSPTYQRASTLLVGVILTTGRRTVANVLRAPRSGLALGRALARFRLDHVVPDGVVTRVGDDTVDGHPGPNVYGKARHRDPVRSSHSYTAWRYGHTWVVLAVLVPVPVAKRRWALPILIDLYRSAEDDRARKRRHRTRRGSRAGCCACSSSDSRVAPSYSSRIPGTEPTRWPGSMTVIAPGGPRSARCTRTPTCSTRPRRIRVKGDHGSRARVGPSPARPLPPPQPSPGWKSGGTAGASGASRPLRALGTGTRAGADGSRCAGCSSGPRPAHTATSTCSPPTRPSGPMRWSAPTVVAGASKPHSRKPGPLSGWRPRAAGGEANGSARVAGQGHGHVLRRPVRRPPVVVGRGPFATGRGRRGPSETPGPIRELLLTTLAPAA</sequence>
<dbReference type="AlphaFoldDB" id="A0A6P2D9D7"/>
<feature type="compositionally biased region" description="Low complexity" evidence="1">
    <location>
        <begin position="214"/>
        <end position="227"/>
    </location>
</feature>
<protein>
    <submittedName>
        <fullName evidence="2">Transposase family protein: Uncharacterized protein</fullName>
    </submittedName>
</protein>
<evidence type="ECO:0000256" key="1">
    <source>
        <dbReference type="SAM" id="MobiDB-lite"/>
    </source>
</evidence>
<evidence type="ECO:0000313" key="2">
    <source>
        <dbReference type="EMBL" id="VTR96975.1"/>
    </source>
</evidence>
<name>A0A6P2D9D7_9BACT</name>
<dbReference type="Proteomes" id="UP000464178">
    <property type="component" value="Chromosome"/>
</dbReference>
<gene>
    <name evidence="2" type="ORF">SOIL9_09520</name>
</gene>
<accession>A0A6P2D9D7</accession>
<dbReference type="EMBL" id="LR593886">
    <property type="protein sequence ID" value="VTR96975.1"/>
    <property type="molecule type" value="Genomic_DNA"/>
</dbReference>
<organism evidence="2 3">
    <name type="scientific">Gemmata massiliana</name>
    <dbReference type="NCBI Taxonomy" id="1210884"/>
    <lineage>
        <taxon>Bacteria</taxon>
        <taxon>Pseudomonadati</taxon>
        <taxon>Planctomycetota</taxon>
        <taxon>Planctomycetia</taxon>
        <taxon>Gemmatales</taxon>
        <taxon>Gemmataceae</taxon>
        <taxon>Gemmata</taxon>
    </lineage>
</organism>
<proteinExistence type="predicted"/>
<keyword evidence="3" id="KW-1185">Reference proteome</keyword>